<comment type="caution">
    <text evidence="4">The sequence shown here is derived from an EMBL/GenBank/DDBJ whole genome shotgun (WGS) entry which is preliminary data.</text>
</comment>
<reference evidence="4 5" key="1">
    <citation type="submission" date="2016-07" db="EMBL/GenBank/DDBJ databases">
        <title>Draft genome sequence of Prauserella muralis DSM 45305, isolated from a mould-covered wall in an indoor environment.</title>
        <authorList>
            <person name="Ruckert C."/>
            <person name="Albersmeier A."/>
            <person name="Jiang C.-L."/>
            <person name="Jiang Y."/>
            <person name="Kalinowski J."/>
            <person name="Schneider O."/>
            <person name="Winkler A."/>
            <person name="Zotchev S.B."/>
        </authorList>
    </citation>
    <scope>NUCLEOTIDE SEQUENCE [LARGE SCALE GENOMIC DNA]</scope>
    <source>
        <strain evidence="4 5">DSM 45305</strain>
    </source>
</reference>
<dbReference type="Gene3D" id="1.10.10.60">
    <property type="entry name" value="Homeodomain-like"/>
    <property type="match status" value="1"/>
</dbReference>
<dbReference type="GO" id="GO:0003700">
    <property type="term" value="F:DNA-binding transcription factor activity"/>
    <property type="evidence" value="ECO:0007669"/>
    <property type="project" value="TreeGrafter"/>
</dbReference>
<dbReference type="PANTHER" id="PTHR30055">
    <property type="entry name" value="HTH-TYPE TRANSCRIPTIONAL REGULATOR RUTR"/>
    <property type="match status" value="1"/>
</dbReference>
<keyword evidence="3" id="KW-0804">Transcription</keyword>
<sequence length="198" mass="21535">MPANQSRARRQPTARQRALLRELEELFLAEGFVEFTLDDLAARLRCSKSTLYALAASKEQLAVKVVAHFFKGAAERIEQRIEGIGDARKTIEVYLAGVADELKRASEAFMADVAAFEPARATYELNSQAAARRIRSFIAKGVDDGVFRDVHSALIAELATLLVEAIQTGVVRARTGVSDAEAFTALSGLLLEGLASRP</sequence>
<name>A0A2V4B8S3_9PSEU</name>
<dbReference type="InterPro" id="IPR050109">
    <property type="entry name" value="HTH-type_TetR-like_transc_reg"/>
</dbReference>
<evidence type="ECO:0000256" key="1">
    <source>
        <dbReference type="ARBA" id="ARBA00023015"/>
    </source>
</evidence>
<dbReference type="SUPFAM" id="SSF46689">
    <property type="entry name" value="Homeodomain-like"/>
    <property type="match status" value="1"/>
</dbReference>
<dbReference type="PANTHER" id="PTHR30055:SF234">
    <property type="entry name" value="HTH-TYPE TRANSCRIPTIONAL REGULATOR BETI"/>
    <property type="match status" value="1"/>
</dbReference>
<dbReference type="InterPro" id="IPR036271">
    <property type="entry name" value="Tet_transcr_reg_TetR-rel_C_sf"/>
</dbReference>
<accession>A0A2V4B8S3</accession>
<dbReference type="GO" id="GO:0000976">
    <property type="term" value="F:transcription cis-regulatory region binding"/>
    <property type="evidence" value="ECO:0007669"/>
    <property type="project" value="TreeGrafter"/>
</dbReference>
<dbReference type="Pfam" id="PF00440">
    <property type="entry name" value="TetR_N"/>
    <property type="match status" value="1"/>
</dbReference>
<dbReference type="InterPro" id="IPR001647">
    <property type="entry name" value="HTH_TetR"/>
</dbReference>
<evidence type="ECO:0000313" key="4">
    <source>
        <dbReference type="EMBL" id="PXY30932.1"/>
    </source>
</evidence>
<proteinExistence type="predicted"/>
<evidence type="ECO:0000313" key="5">
    <source>
        <dbReference type="Proteomes" id="UP000249915"/>
    </source>
</evidence>
<protein>
    <submittedName>
        <fullName evidence="4">TetR family transcriptional regulator</fullName>
    </submittedName>
</protein>
<dbReference type="AlphaFoldDB" id="A0A2V4B8S3"/>
<evidence type="ECO:0000256" key="2">
    <source>
        <dbReference type="ARBA" id="ARBA00023125"/>
    </source>
</evidence>
<organism evidence="4 5">
    <name type="scientific">Prauserella muralis</name>
    <dbReference type="NCBI Taxonomy" id="588067"/>
    <lineage>
        <taxon>Bacteria</taxon>
        <taxon>Bacillati</taxon>
        <taxon>Actinomycetota</taxon>
        <taxon>Actinomycetes</taxon>
        <taxon>Pseudonocardiales</taxon>
        <taxon>Pseudonocardiaceae</taxon>
        <taxon>Prauserella</taxon>
    </lineage>
</organism>
<keyword evidence="2" id="KW-0238">DNA-binding</keyword>
<gene>
    <name evidence="4" type="ORF">BAY60_00390</name>
</gene>
<dbReference type="Proteomes" id="UP000249915">
    <property type="component" value="Unassembled WGS sequence"/>
</dbReference>
<dbReference type="Gene3D" id="1.10.357.10">
    <property type="entry name" value="Tetracycline Repressor, domain 2"/>
    <property type="match status" value="1"/>
</dbReference>
<dbReference type="EMBL" id="MASW01000001">
    <property type="protein sequence ID" value="PXY30932.1"/>
    <property type="molecule type" value="Genomic_DNA"/>
</dbReference>
<keyword evidence="5" id="KW-1185">Reference proteome</keyword>
<keyword evidence="1" id="KW-0805">Transcription regulation</keyword>
<dbReference type="RefSeq" id="WP_245992252.1">
    <property type="nucleotide sequence ID" value="NZ_MASW01000001.1"/>
</dbReference>
<dbReference type="InterPro" id="IPR009057">
    <property type="entry name" value="Homeodomain-like_sf"/>
</dbReference>
<dbReference type="SUPFAM" id="SSF48498">
    <property type="entry name" value="Tetracyclin repressor-like, C-terminal domain"/>
    <property type="match status" value="1"/>
</dbReference>
<evidence type="ECO:0000256" key="3">
    <source>
        <dbReference type="ARBA" id="ARBA00023163"/>
    </source>
</evidence>